<evidence type="ECO:0000313" key="2">
    <source>
        <dbReference type="Proteomes" id="UP000008710"/>
    </source>
</evidence>
<sequence>MAPIGRVHAAERDVLEYAEAMTHTPPTVTDETSARLLEALGPAALVELTAFIALANLMTRTNTAFGIESQGFATACGLKPLAAPSTT</sequence>
<dbReference type="eggNOG" id="COG2128">
    <property type="taxonomic scope" value="Bacteria"/>
</dbReference>
<dbReference type="AlphaFoldDB" id="Q0SID8"/>
<proteinExistence type="predicted"/>
<reference evidence="2" key="1">
    <citation type="journal article" date="2006" name="Proc. Natl. Acad. Sci. U.S.A.">
        <title>The complete genome of Rhodococcus sp. RHA1 provides insights into a catabolic powerhouse.</title>
        <authorList>
            <person name="McLeod M.P."/>
            <person name="Warren R.L."/>
            <person name="Hsiao W.W.L."/>
            <person name="Araki N."/>
            <person name="Myhre M."/>
            <person name="Fernandes C."/>
            <person name="Miyazawa D."/>
            <person name="Wong W."/>
            <person name="Lillquist A.L."/>
            <person name="Wang D."/>
            <person name="Dosanjh M."/>
            <person name="Hara H."/>
            <person name="Petrescu A."/>
            <person name="Morin R.D."/>
            <person name="Yang G."/>
            <person name="Stott J.M."/>
            <person name="Schein J.E."/>
            <person name="Shin H."/>
            <person name="Smailus D."/>
            <person name="Siddiqui A.S."/>
            <person name="Marra M.A."/>
            <person name="Jones S.J.M."/>
            <person name="Holt R."/>
            <person name="Brinkman F.S.L."/>
            <person name="Miyauchi K."/>
            <person name="Fukuda M."/>
            <person name="Davies J.E."/>
            <person name="Mohn W.W."/>
            <person name="Eltis L.D."/>
        </authorList>
    </citation>
    <scope>NUCLEOTIDE SEQUENCE [LARGE SCALE GENOMIC DNA]</scope>
    <source>
        <strain evidence="2">RHA1</strain>
    </source>
</reference>
<protein>
    <recommendedName>
        <fullName evidence="3">Carboxymuconolactone decarboxylase-like domain-containing protein</fullName>
    </recommendedName>
</protein>
<dbReference type="InterPro" id="IPR029032">
    <property type="entry name" value="AhpD-like"/>
</dbReference>
<evidence type="ECO:0008006" key="3">
    <source>
        <dbReference type="Google" id="ProtNLM"/>
    </source>
</evidence>
<evidence type="ECO:0000313" key="1">
    <source>
        <dbReference type="EMBL" id="ABG92698.1"/>
    </source>
</evidence>
<dbReference type="SUPFAM" id="SSF69118">
    <property type="entry name" value="AhpD-like"/>
    <property type="match status" value="1"/>
</dbReference>
<dbReference type="EMBL" id="CP000431">
    <property type="protein sequence ID" value="ABG92698.1"/>
    <property type="molecule type" value="Genomic_DNA"/>
</dbReference>
<dbReference type="KEGG" id="rha:RHA1_ro00865"/>
<accession>Q0SID8</accession>
<dbReference type="Gene3D" id="1.20.1290.10">
    <property type="entry name" value="AhpD-like"/>
    <property type="match status" value="1"/>
</dbReference>
<dbReference type="Proteomes" id="UP000008710">
    <property type="component" value="Chromosome"/>
</dbReference>
<organism evidence="1 2">
    <name type="scientific">Rhodococcus jostii (strain RHA1)</name>
    <dbReference type="NCBI Taxonomy" id="101510"/>
    <lineage>
        <taxon>Bacteria</taxon>
        <taxon>Bacillati</taxon>
        <taxon>Actinomycetota</taxon>
        <taxon>Actinomycetes</taxon>
        <taxon>Mycobacteriales</taxon>
        <taxon>Nocardiaceae</taxon>
        <taxon>Rhodococcus</taxon>
    </lineage>
</organism>
<dbReference type="HOGENOM" id="CLU_2481232_0_0_11"/>
<name>Q0SID8_RHOJR</name>
<gene>
    <name evidence="1" type="ordered locus">RHA1_ro00865</name>
</gene>